<feature type="region of interest" description="Disordered" evidence="2">
    <location>
        <begin position="214"/>
        <end position="243"/>
    </location>
</feature>
<reference evidence="4" key="2">
    <citation type="submission" date="2009-11" db="EMBL/GenBank/DDBJ databases">
        <title>The Genome Sequence of Allomyces macrogynus strain ATCC 38327.</title>
        <authorList>
            <consortium name="The Broad Institute Genome Sequencing Platform"/>
            <person name="Russ C."/>
            <person name="Cuomo C."/>
            <person name="Shea T."/>
            <person name="Young S.K."/>
            <person name="Zeng Q."/>
            <person name="Koehrsen M."/>
            <person name="Haas B."/>
            <person name="Borodovsky M."/>
            <person name="Guigo R."/>
            <person name="Alvarado L."/>
            <person name="Berlin A."/>
            <person name="Borenstein D."/>
            <person name="Chen Z."/>
            <person name="Engels R."/>
            <person name="Freedman E."/>
            <person name="Gellesch M."/>
            <person name="Goldberg J."/>
            <person name="Griggs A."/>
            <person name="Gujja S."/>
            <person name="Heiman D."/>
            <person name="Hepburn T."/>
            <person name="Howarth C."/>
            <person name="Jen D."/>
            <person name="Larson L."/>
            <person name="Lewis B."/>
            <person name="Mehta T."/>
            <person name="Park D."/>
            <person name="Pearson M."/>
            <person name="Roberts A."/>
            <person name="Saif S."/>
            <person name="Shenoy N."/>
            <person name="Sisk P."/>
            <person name="Stolte C."/>
            <person name="Sykes S."/>
            <person name="Walk T."/>
            <person name="White J."/>
            <person name="Yandava C."/>
            <person name="Burger G."/>
            <person name="Gray M.W."/>
            <person name="Holland P.W.H."/>
            <person name="King N."/>
            <person name="Lang F.B.F."/>
            <person name="Roger A.J."/>
            <person name="Ruiz-Trillo I."/>
            <person name="Lander E."/>
            <person name="Nusbaum C."/>
        </authorList>
    </citation>
    <scope>NUCLEOTIDE SEQUENCE [LARGE SCALE GENOMIC DNA]</scope>
    <source>
        <strain evidence="4">ATCC 38327</strain>
    </source>
</reference>
<accession>A0A0L0TDZ0</accession>
<keyword evidence="4" id="KW-1185">Reference proteome</keyword>
<dbReference type="InterPro" id="IPR039902">
    <property type="entry name" value="CCDC148/CCDC112"/>
</dbReference>
<keyword evidence="1" id="KW-0175">Coiled coil</keyword>
<evidence type="ECO:0000313" key="4">
    <source>
        <dbReference type="Proteomes" id="UP000054350"/>
    </source>
</evidence>
<protein>
    <submittedName>
        <fullName evidence="3">Uncharacterized protein</fullName>
    </submittedName>
</protein>
<dbReference type="Proteomes" id="UP000054350">
    <property type="component" value="Unassembled WGS sequence"/>
</dbReference>
<dbReference type="EMBL" id="GG745388">
    <property type="protein sequence ID" value="KNE73078.1"/>
    <property type="molecule type" value="Genomic_DNA"/>
</dbReference>
<dbReference type="OrthoDB" id="5593792at2759"/>
<dbReference type="PANTHER" id="PTHR21549">
    <property type="entry name" value="MUTATED IN BLADDER CANCER 1"/>
    <property type="match status" value="1"/>
</dbReference>
<dbReference type="PANTHER" id="PTHR21549:SF1">
    <property type="entry name" value="COILED-COIL DOMAIN-CONTAINING PROTEIN 148"/>
    <property type="match status" value="1"/>
</dbReference>
<proteinExistence type="predicted"/>
<dbReference type="VEuPathDB" id="FungiDB:AMAG_17232"/>
<sequence length="431" mass="48104">MIKGELLAGLQPPDSLEMHSSLIRTIERDDAVRQYLVHHDNLLMDARDISCDPTVKDALLLELDRLDSELDGALASLPTAPLTIPPLATLRAAKLHEEYAPVVHQRTARLQARLALEMPVRADRDAAVAAHAITRQAHAQRASLVAAHARTKRARVAEAARIMAEHTARVQSARERNAERAATQRAAEEVHAVVKAWRAATVAELAATAEREERVARERAERERSAAKRRARDIERRRSAGRARQVERARMVAAEEAKLEALRLVMEAEAVHVAAERRGRVADRQDLWEEKMAKRREIERIRQAEDRENEVILEQIRRQVRDRIQVKRDPDRVARPTAAREAALAADTTANSTFFHDGSGAAVRPVPGYSDATVFKDPRAKLLHLLGQRDSSALSKSAQTYLLNTLAHMQPDRRATHLQSSIRFGEDGGSG</sequence>
<name>A0A0L0TDZ0_ALLM3</name>
<evidence type="ECO:0000256" key="2">
    <source>
        <dbReference type="SAM" id="MobiDB-lite"/>
    </source>
</evidence>
<evidence type="ECO:0000256" key="1">
    <source>
        <dbReference type="ARBA" id="ARBA00023054"/>
    </source>
</evidence>
<reference evidence="3 4" key="1">
    <citation type="submission" date="2009-11" db="EMBL/GenBank/DDBJ databases">
        <title>Annotation of Allomyces macrogynus ATCC 38327.</title>
        <authorList>
            <consortium name="The Broad Institute Genome Sequencing Platform"/>
            <person name="Russ C."/>
            <person name="Cuomo C."/>
            <person name="Burger G."/>
            <person name="Gray M.W."/>
            <person name="Holland P.W.H."/>
            <person name="King N."/>
            <person name="Lang F.B.F."/>
            <person name="Roger A.J."/>
            <person name="Ruiz-Trillo I."/>
            <person name="Young S.K."/>
            <person name="Zeng Q."/>
            <person name="Gargeya S."/>
            <person name="Fitzgerald M."/>
            <person name="Haas B."/>
            <person name="Abouelleil A."/>
            <person name="Alvarado L."/>
            <person name="Arachchi H.M."/>
            <person name="Berlin A."/>
            <person name="Chapman S.B."/>
            <person name="Gearin G."/>
            <person name="Goldberg J."/>
            <person name="Griggs A."/>
            <person name="Gujja S."/>
            <person name="Hansen M."/>
            <person name="Heiman D."/>
            <person name="Howarth C."/>
            <person name="Larimer J."/>
            <person name="Lui A."/>
            <person name="MacDonald P.J.P."/>
            <person name="McCowen C."/>
            <person name="Montmayeur A."/>
            <person name="Murphy C."/>
            <person name="Neiman D."/>
            <person name="Pearson M."/>
            <person name="Priest M."/>
            <person name="Roberts A."/>
            <person name="Saif S."/>
            <person name="Shea T."/>
            <person name="Sisk P."/>
            <person name="Stolte C."/>
            <person name="Sykes S."/>
            <person name="Wortman J."/>
            <person name="Nusbaum C."/>
            <person name="Birren B."/>
        </authorList>
    </citation>
    <scope>NUCLEOTIDE SEQUENCE [LARGE SCALE GENOMIC DNA]</scope>
    <source>
        <strain evidence="3 4">ATCC 38327</strain>
    </source>
</reference>
<organism evidence="3 4">
    <name type="scientific">Allomyces macrogynus (strain ATCC 38327)</name>
    <name type="common">Allomyces javanicus var. macrogynus</name>
    <dbReference type="NCBI Taxonomy" id="578462"/>
    <lineage>
        <taxon>Eukaryota</taxon>
        <taxon>Fungi</taxon>
        <taxon>Fungi incertae sedis</taxon>
        <taxon>Blastocladiomycota</taxon>
        <taxon>Blastocladiomycetes</taxon>
        <taxon>Blastocladiales</taxon>
        <taxon>Blastocladiaceae</taxon>
        <taxon>Allomyces</taxon>
    </lineage>
</organism>
<evidence type="ECO:0000313" key="3">
    <source>
        <dbReference type="EMBL" id="KNE73078.1"/>
    </source>
</evidence>
<dbReference type="AlphaFoldDB" id="A0A0L0TDZ0"/>
<gene>
    <name evidence="3" type="ORF">AMAG_17232</name>
</gene>